<accession>L8WNE8</accession>
<dbReference type="HOGENOM" id="CLU_1611925_0_0_1"/>
<evidence type="ECO:0000313" key="2">
    <source>
        <dbReference type="EMBL" id="ELU39691.1"/>
    </source>
</evidence>
<dbReference type="EMBL" id="AFRT01001656">
    <property type="protein sequence ID" value="ELU39691.1"/>
    <property type="molecule type" value="Genomic_DNA"/>
</dbReference>
<feature type="compositionally biased region" description="Polar residues" evidence="1">
    <location>
        <begin position="23"/>
        <end position="32"/>
    </location>
</feature>
<feature type="compositionally biased region" description="Polar residues" evidence="1">
    <location>
        <begin position="1"/>
        <end position="14"/>
    </location>
</feature>
<organism evidence="2 3">
    <name type="scientific">Thanatephorus cucumeris (strain AG1-IA)</name>
    <name type="common">Rice sheath blight fungus</name>
    <name type="synonym">Rhizoctonia solani</name>
    <dbReference type="NCBI Taxonomy" id="983506"/>
    <lineage>
        <taxon>Eukaryota</taxon>
        <taxon>Fungi</taxon>
        <taxon>Dikarya</taxon>
        <taxon>Basidiomycota</taxon>
        <taxon>Agaricomycotina</taxon>
        <taxon>Agaricomycetes</taxon>
        <taxon>Cantharellales</taxon>
        <taxon>Ceratobasidiaceae</taxon>
        <taxon>Rhizoctonia</taxon>
        <taxon>Rhizoctonia solani AG-1</taxon>
    </lineage>
</organism>
<proteinExistence type="predicted"/>
<feature type="region of interest" description="Disordered" evidence="1">
    <location>
        <begin position="67"/>
        <end position="109"/>
    </location>
</feature>
<feature type="compositionally biased region" description="Polar residues" evidence="1">
    <location>
        <begin position="145"/>
        <end position="154"/>
    </location>
</feature>
<protein>
    <submittedName>
        <fullName evidence="2">Uncharacterized protein</fullName>
    </submittedName>
</protein>
<sequence>MSHSGSKSLLQRISRSALAGSRFRTSQSSKGHQTLKEDKAVVCESHSANPKGTRTAYHMSYWHTVAPQNQRDASCRLHERNSYPPRVHENPPSRHPNHADKLSSPIPRPRKSFNLDKFIQENENWTPPSPTENFARRLFMEARQGGTQPQNTPKRPSGDYLVRRTVKERVL</sequence>
<feature type="compositionally biased region" description="Basic and acidic residues" evidence="1">
    <location>
        <begin position="161"/>
        <end position="171"/>
    </location>
</feature>
<name>L8WNE8_THACA</name>
<dbReference type="AlphaFoldDB" id="L8WNE8"/>
<feature type="compositionally biased region" description="Basic and acidic residues" evidence="1">
    <location>
        <begin position="73"/>
        <end position="101"/>
    </location>
</feature>
<keyword evidence="3" id="KW-1185">Reference proteome</keyword>
<reference evidence="2 3" key="1">
    <citation type="journal article" date="2013" name="Nat. Commun.">
        <title>The evolution and pathogenic mechanisms of the rice sheath blight pathogen.</title>
        <authorList>
            <person name="Zheng A."/>
            <person name="Lin R."/>
            <person name="Xu L."/>
            <person name="Qin P."/>
            <person name="Tang C."/>
            <person name="Ai P."/>
            <person name="Zhang D."/>
            <person name="Liu Y."/>
            <person name="Sun Z."/>
            <person name="Feng H."/>
            <person name="Wang Y."/>
            <person name="Chen Y."/>
            <person name="Liang X."/>
            <person name="Fu R."/>
            <person name="Li Q."/>
            <person name="Zhang J."/>
            <person name="Yu X."/>
            <person name="Xie Z."/>
            <person name="Ding L."/>
            <person name="Guan P."/>
            <person name="Tang J."/>
            <person name="Liang Y."/>
            <person name="Wang S."/>
            <person name="Deng Q."/>
            <person name="Li S."/>
            <person name="Zhu J."/>
            <person name="Wang L."/>
            <person name="Liu H."/>
            <person name="Li P."/>
        </authorList>
    </citation>
    <scope>NUCLEOTIDE SEQUENCE [LARGE SCALE GENOMIC DNA]</scope>
    <source>
        <strain evidence="3">AG-1 IA</strain>
    </source>
</reference>
<evidence type="ECO:0000313" key="3">
    <source>
        <dbReference type="Proteomes" id="UP000011668"/>
    </source>
</evidence>
<feature type="region of interest" description="Disordered" evidence="1">
    <location>
        <begin position="1"/>
        <end position="38"/>
    </location>
</feature>
<gene>
    <name evidence="2" type="ORF">AG1IA_06283</name>
</gene>
<feature type="region of interest" description="Disordered" evidence="1">
    <location>
        <begin position="141"/>
        <end position="171"/>
    </location>
</feature>
<comment type="caution">
    <text evidence="2">The sequence shown here is derived from an EMBL/GenBank/DDBJ whole genome shotgun (WGS) entry which is preliminary data.</text>
</comment>
<dbReference type="Proteomes" id="UP000011668">
    <property type="component" value="Unassembled WGS sequence"/>
</dbReference>
<dbReference type="OrthoDB" id="10304681at2759"/>
<evidence type="ECO:0000256" key="1">
    <source>
        <dbReference type="SAM" id="MobiDB-lite"/>
    </source>
</evidence>